<feature type="chain" id="PRO_5023860013" description="DUF2490 domain-containing protein" evidence="1">
    <location>
        <begin position="20"/>
        <end position="225"/>
    </location>
</feature>
<name>A0A5J4G1M9_9FLAO</name>
<evidence type="ECO:0000256" key="1">
    <source>
        <dbReference type="SAM" id="SignalP"/>
    </source>
</evidence>
<comment type="caution">
    <text evidence="2">The sequence shown here is derived from an EMBL/GenBank/DDBJ whole genome shotgun (WGS) entry which is preliminary data.</text>
</comment>
<evidence type="ECO:0000313" key="3">
    <source>
        <dbReference type="Proteomes" id="UP000326994"/>
    </source>
</evidence>
<dbReference type="EMBL" id="BKCF01000002">
    <property type="protein sequence ID" value="GEQ85921.1"/>
    <property type="molecule type" value="Genomic_DNA"/>
</dbReference>
<dbReference type="Pfam" id="PF10677">
    <property type="entry name" value="DUF2490"/>
    <property type="match status" value="1"/>
</dbReference>
<evidence type="ECO:0000313" key="2">
    <source>
        <dbReference type="EMBL" id="GEQ85921.1"/>
    </source>
</evidence>
<organism evidence="2 3">
    <name type="scientific">Patiriisocius marinistellae</name>
    <dbReference type="NCBI Taxonomy" id="2494560"/>
    <lineage>
        <taxon>Bacteria</taxon>
        <taxon>Pseudomonadati</taxon>
        <taxon>Bacteroidota</taxon>
        <taxon>Flavobacteriia</taxon>
        <taxon>Flavobacteriales</taxon>
        <taxon>Flavobacteriaceae</taxon>
        <taxon>Patiriisocius</taxon>
    </lineage>
</organism>
<gene>
    <name evidence="2" type="ORF">ULMS_14290</name>
</gene>
<proteinExistence type="predicted"/>
<sequence length="225" mass="26056">MKKVILSAVLSIFSLLLFAQENPKDELGTWYILASNSKISEKINVQLQTQFRFYELASELQQFKIRTGVTYKVNNTVMFGAGYGYFLNDPSYLSETPENFNEHRLVLDGHLRNKFTKLTLNHRYRYEHRFFDGGMDSSGWMRYMLKASYPINEKVAIDLYDEVFINVQGTDNFAQNWIGGGVSYKINDLINTRLGYQNIQTSGIDFDRLLISLTFKPDFTKADAQ</sequence>
<accession>A0A5J4G1M9</accession>
<dbReference type="InterPro" id="IPR019619">
    <property type="entry name" value="DUF2490"/>
</dbReference>
<protein>
    <recommendedName>
        <fullName evidence="4">DUF2490 domain-containing protein</fullName>
    </recommendedName>
</protein>
<dbReference type="SUPFAM" id="SSF56925">
    <property type="entry name" value="OMPA-like"/>
    <property type="match status" value="1"/>
</dbReference>
<dbReference type="InterPro" id="IPR011250">
    <property type="entry name" value="OMP/PagP_B-barrel"/>
</dbReference>
<dbReference type="AlphaFoldDB" id="A0A5J4G1M9"/>
<reference evidence="2 3" key="1">
    <citation type="submission" date="2019-08" db="EMBL/GenBank/DDBJ databases">
        <title>Ulvibacter marinistellae sp. nov., isolated from a starfish, Patiria pectinifera.</title>
        <authorList>
            <person name="Kawano K."/>
            <person name="Ushijima N."/>
            <person name="Kihara M."/>
            <person name="Itoh H."/>
        </authorList>
    </citation>
    <scope>NUCLEOTIDE SEQUENCE [LARGE SCALE GENOMIC DNA]</scope>
    <source>
        <strain evidence="2 3">KK4</strain>
    </source>
</reference>
<dbReference type="OrthoDB" id="1118734at2"/>
<dbReference type="RefSeq" id="WP_151893865.1">
    <property type="nucleotide sequence ID" value="NZ_BKCF01000002.1"/>
</dbReference>
<keyword evidence="1" id="KW-0732">Signal</keyword>
<feature type="signal peptide" evidence="1">
    <location>
        <begin position="1"/>
        <end position="19"/>
    </location>
</feature>
<keyword evidence="3" id="KW-1185">Reference proteome</keyword>
<evidence type="ECO:0008006" key="4">
    <source>
        <dbReference type="Google" id="ProtNLM"/>
    </source>
</evidence>
<dbReference type="Proteomes" id="UP000326994">
    <property type="component" value="Unassembled WGS sequence"/>
</dbReference>